<dbReference type="InterPro" id="IPR012337">
    <property type="entry name" value="RNaseH-like_sf"/>
</dbReference>
<dbReference type="InterPro" id="IPR036397">
    <property type="entry name" value="RNaseH_sf"/>
</dbReference>
<proteinExistence type="predicted"/>
<evidence type="ECO:0000259" key="2">
    <source>
        <dbReference type="PROSITE" id="PS50994"/>
    </source>
</evidence>
<dbReference type="Gene3D" id="3.30.420.10">
    <property type="entry name" value="Ribonuclease H-like superfamily/Ribonuclease H"/>
    <property type="match status" value="1"/>
</dbReference>
<dbReference type="AlphaFoldDB" id="A0AAV6FHV0"/>
<dbReference type="InterPro" id="IPR001584">
    <property type="entry name" value="Integrase_cat-core"/>
</dbReference>
<sequence length="289" mass="34074">MIPSCMVTELDVWIDRHLRRLLKLLGLRRRSPQRPLREIREAVQSEMRHWSPDQGIRAMLKRVRDVRGVRPCYREGVQAKKKIQRRNYHSSGPNDTWHIDGNDKLKFFGIWVHLCIDGFSRRVLWLKVGTSNRKQKFVARYFFDVVVELGGCPRLIRSDRGKENLVVGEMQTAFHVRQLGDQAWQCFRMGTSVHNQATECFNSMLKRTWIKKWLTRFEGMMESGILELDNPVHINCLQYTHLEMLQEDLNIERTVWNSHDIRKQRHAPGPFGKPDVMYNSPPPGIRKFG</sequence>
<keyword evidence="4" id="KW-1185">Reference proteome</keyword>
<dbReference type="PANTHER" id="PTHR46791">
    <property type="entry name" value="EXPRESSED PROTEIN"/>
    <property type="match status" value="1"/>
</dbReference>
<dbReference type="InterPro" id="IPR058913">
    <property type="entry name" value="Integrase_dom_put"/>
</dbReference>
<organism evidence="3 4">
    <name type="scientific">Alosa alosa</name>
    <name type="common">allis shad</name>
    <dbReference type="NCBI Taxonomy" id="278164"/>
    <lineage>
        <taxon>Eukaryota</taxon>
        <taxon>Metazoa</taxon>
        <taxon>Chordata</taxon>
        <taxon>Craniata</taxon>
        <taxon>Vertebrata</taxon>
        <taxon>Euteleostomi</taxon>
        <taxon>Actinopterygii</taxon>
        <taxon>Neopterygii</taxon>
        <taxon>Teleostei</taxon>
        <taxon>Clupei</taxon>
        <taxon>Clupeiformes</taxon>
        <taxon>Clupeoidei</taxon>
        <taxon>Clupeidae</taxon>
        <taxon>Alosa</taxon>
    </lineage>
</organism>
<accession>A0AAV6FHV0</accession>
<dbReference type="GO" id="GO:0003676">
    <property type="term" value="F:nucleic acid binding"/>
    <property type="evidence" value="ECO:0007669"/>
    <property type="project" value="InterPro"/>
</dbReference>
<feature type="domain" description="Integrase catalytic" evidence="2">
    <location>
        <begin position="89"/>
        <end position="163"/>
    </location>
</feature>
<evidence type="ECO:0000256" key="1">
    <source>
        <dbReference type="SAM" id="MobiDB-lite"/>
    </source>
</evidence>
<dbReference type="PANTHER" id="PTHR46791:SF13">
    <property type="entry name" value="CLR5 DOMAIN-CONTAINING PROTEIN"/>
    <property type="match status" value="1"/>
</dbReference>
<dbReference type="Pfam" id="PF24764">
    <property type="entry name" value="rva_4"/>
    <property type="match status" value="1"/>
</dbReference>
<evidence type="ECO:0000313" key="4">
    <source>
        <dbReference type="Proteomes" id="UP000823561"/>
    </source>
</evidence>
<name>A0AAV6FHV0_9TELE</name>
<feature type="compositionally biased region" description="Pro residues" evidence="1">
    <location>
        <begin position="280"/>
        <end position="289"/>
    </location>
</feature>
<dbReference type="EMBL" id="JADWDJ010000024">
    <property type="protein sequence ID" value="KAG5261246.1"/>
    <property type="molecule type" value="Genomic_DNA"/>
</dbReference>
<reference evidence="3" key="1">
    <citation type="submission" date="2020-10" db="EMBL/GenBank/DDBJ databases">
        <title>Chromosome-scale genome assembly of the Allis shad, Alosa alosa.</title>
        <authorList>
            <person name="Margot Z."/>
            <person name="Christophe K."/>
            <person name="Cabau C."/>
            <person name="Louis A."/>
            <person name="Berthelot C."/>
            <person name="Parey E."/>
            <person name="Roest Crollius H."/>
            <person name="Montfort J."/>
            <person name="Robinson-Rechavi M."/>
            <person name="Bucao C."/>
            <person name="Bouchez O."/>
            <person name="Gislard M."/>
            <person name="Lluch J."/>
            <person name="Milhes M."/>
            <person name="Lampietro C."/>
            <person name="Lopez Roques C."/>
            <person name="Donnadieu C."/>
            <person name="Braasch I."/>
            <person name="Desvignes T."/>
            <person name="Postlethwait J."/>
            <person name="Bobe J."/>
            <person name="Guiguen Y."/>
        </authorList>
    </citation>
    <scope>NUCLEOTIDE SEQUENCE</scope>
    <source>
        <strain evidence="3">M-15738</strain>
        <tissue evidence="3">Blood</tissue>
    </source>
</reference>
<dbReference type="PROSITE" id="PS50994">
    <property type="entry name" value="INTEGRASE"/>
    <property type="match status" value="1"/>
</dbReference>
<comment type="caution">
    <text evidence="3">The sequence shown here is derived from an EMBL/GenBank/DDBJ whole genome shotgun (WGS) entry which is preliminary data.</text>
</comment>
<feature type="region of interest" description="Disordered" evidence="1">
    <location>
        <begin position="266"/>
        <end position="289"/>
    </location>
</feature>
<dbReference type="Proteomes" id="UP000823561">
    <property type="component" value="Chromosome 24"/>
</dbReference>
<protein>
    <recommendedName>
        <fullName evidence="2">Integrase catalytic domain-containing protein</fullName>
    </recommendedName>
</protein>
<gene>
    <name evidence="3" type="ORF">AALO_G00301700</name>
</gene>
<dbReference type="GO" id="GO:0015074">
    <property type="term" value="P:DNA integration"/>
    <property type="evidence" value="ECO:0007669"/>
    <property type="project" value="InterPro"/>
</dbReference>
<dbReference type="SUPFAM" id="SSF53098">
    <property type="entry name" value="Ribonuclease H-like"/>
    <property type="match status" value="1"/>
</dbReference>
<evidence type="ECO:0000313" key="3">
    <source>
        <dbReference type="EMBL" id="KAG5261246.1"/>
    </source>
</evidence>